<reference evidence="2 3" key="2">
    <citation type="submission" date="2021-08" db="EMBL/GenBank/DDBJ databases">
        <title>Rheinheimera aquimaris sp. nov., isolated from seawater of the East Sea in Korea.</title>
        <authorList>
            <person name="Kim K.H."/>
            <person name="Wenting R."/>
            <person name="Kim K.R."/>
            <person name="Jeon C.O."/>
        </authorList>
    </citation>
    <scope>NUCLEOTIDE SEQUENCE [LARGE SCALE GENOMIC DNA]</scope>
    <source>
        <strain evidence="2 3">MA-13</strain>
    </source>
</reference>
<protein>
    <submittedName>
        <fullName evidence="2">Excalibur calcium-binding domain-containing protein</fullName>
    </submittedName>
</protein>
<dbReference type="EMBL" id="JAERPS020000006">
    <property type="protein sequence ID" value="MBZ9613292.1"/>
    <property type="molecule type" value="Genomic_DNA"/>
</dbReference>
<keyword evidence="3" id="KW-1185">Reference proteome</keyword>
<reference evidence="2 3" key="1">
    <citation type="submission" date="2020-12" db="EMBL/GenBank/DDBJ databases">
        <authorList>
            <person name="Ruan W."/>
            <person name="Khan S.A."/>
            <person name="Jeon C.O."/>
        </authorList>
    </citation>
    <scope>NUCLEOTIDE SEQUENCE [LARGE SCALE GENOMIC DNA]</scope>
    <source>
        <strain evidence="2 3">MA-13</strain>
    </source>
</reference>
<dbReference type="InterPro" id="IPR008613">
    <property type="entry name" value="Excalibur_Ca-bd_domain"/>
</dbReference>
<proteinExistence type="predicted"/>
<name>A0ABS7XFG1_9GAMM</name>
<dbReference type="SMART" id="SM00894">
    <property type="entry name" value="Excalibur"/>
    <property type="match status" value="1"/>
</dbReference>
<dbReference type="Proteomes" id="UP000663814">
    <property type="component" value="Unassembled WGS sequence"/>
</dbReference>
<evidence type="ECO:0000313" key="2">
    <source>
        <dbReference type="EMBL" id="MBZ9613292.1"/>
    </source>
</evidence>
<evidence type="ECO:0000259" key="1">
    <source>
        <dbReference type="SMART" id="SM00894"/>
    </source>
</evidence>
<sequence length="68" mass="7638">MPKVLPDYTVAINKARAVASASQFRCDGRQHCSQMTSRAEAEFFIRNCPATKMDGDRDGVPCENDSRW</sequence>
<evidence type="ECO:0000313" key="3">
    <source>
        <dbReference type="Proteomes" id="UP000663814"/>
    </source>
</evidence>
<organism evidence="2 3">
    <name type="scientific">Rheinheimera maricola</name>
    <dbReference type="NCBI Taxonomy" id="2793282"/>
    <lineage>
        <taxon>Bacteria</taxon>
        <taxon>Pseudomonadati</taxon>
        <taxon>Pseudomonadota</taxon>
        <taxon>Gammaproteobacteria</taxon>
        <taxon>Chromatiales</taxon>
        <taxon>Chromatiaceae</taxon>
        <taxon>Rheinheimera</taxon>
    </lineage>
</organism>
<dbReference type="RefSeq" id="WP_224673516.1">
    <property type="nucleotide sequence ID" value="NZ_JAERPS020000006.1"/>
</dbReference>
<gene>
    <name evidence="2" type="ORF">I4W93_017000</name>
</gene>
<feature type="domain" description="Excalibur calcium-binding" evidence="1">
    <location>
        <begin position="28"/>
        <end position="63"/>
    </location>
</feature>
<accession>A0ABS7XFG1</accession>
<dbReference type="Pfam" id="PF05901">
    <property type="entry name" value="Excalibur"/>
    <property type="match status" value="1"/>
</dbReference>
<comment type="caution">
    <text evidence="2">The sequence shown here is derived from an EMBL/GenBank/DDBJ whole genome shotgun (WGS) entry which is preliminary data.</text>
</comment>